<feature type="domain" description="Helix-turn-helix" evidence="2">
    <location>
        <begin position="23"/>
        <end position="74"/>
    </location>
</feature>
<dbReference type="EMBL" id="CP001958">
    <property type="protein sequence ID" value="ADG98802.1"/>
    <property type="molecule type" value="Genomic_DNA"/>
</dbReference>
<dbReference type="HOGENOM" id="CLU_2275500_0_0_11"/>
<sequence length="102" mass="11207">MGPDLAARRPPRPVQLPDGADTLLTASEAAAFFGKQAQTVRAWALRGKLQPAGLTERREYLYRVRDLAQAARDRRRREQVNSVSQLLGEASPPGKALARKTA</sequence>
<dbReference type="AlphaFoldDB" id="D6ZAR6"/>
<dbReference type="eggNOG" id="COG0789">
    <property type="taxonomic scope" value="Bacteria"/>
</dbReference>
<dbReference type="InterPro" id="IPR009061">
    <property type="entry name" value="DNA-bd_dom_put_sf"/>
</dbReference>
<reference evidence="3 4" key="1">
    <citation type="journal article" date="2010" name="Stand. Genomic Sci.">
        <title>Complete genome sequence of Segniliparus rotundus type strain (CDC 1076).</title>
        <authorList>
            <person name="Sikorski J."/>
            <person name="Lapidus A."/>
            <person name="Copeland A."/>
            <person name="Misra M."/>
            <person name="Glavina Del Rio T."/>
            <person name="Nolan M."/>
            <person name="Lucas S."/>
            <person name="Chen F."/>
            <person name="Tice H."/>
            <person name="Cheng J.F."/>
            <person name="Jando M."/>
            <person name="Schneider S."/>
            <person name="Bruce D."/>
            <person name="Goodwin L."/>
            <person name="Pitluck S."/>
            <person name="Liolios K."/>
            <person name="Mikhailova N."/>
            <person name="Pati A."/>
            <person name="Ivanova N."/>
            <person name="Mavromatis K."/>
            <person name="Chen A."/>
            <person name="Palaniappan K."/>
            <person name="Chertkov O."/>
            <person name="Land M."/>
            <person name="Hauser L."/>
            <person name="Chang Y.J."/>
            <person name="Jeffries C.D."/>
            <person name="Brettin T."/>
            <person name="Detter J.C."/>
            <person name="Han C."/>
            <person name="Rohde M."/>
            <person name="Goker M."/>
            <person name="Bristow J."/>
            <person name="Eisen J.A."/>
            <person name="Markowitz V."/>
            <person name="Hugenholtz P."/>
            <person name="Kyrpides N.C."/>
            <person name="Klenk H.P."/>
        </authorList>
    </citation>
    <scope>NUCLEOTIDE SEQUENCE [LARGE SCALE GENOMIC DNA]</scope>
    <source>
        <strain evidence="4">ATCC BAA-972 / CDC 1076 / CIP 108378 / DSM 44985 / JCM 13578</strain>
    </source>
</reference>
<dbReference type="Proteomes" id="UP000002247">
    <property type="component" value="Chromosome"/>
</dbReference>
<evidence type="ECO:0000259" key="2">
    <source>
        <dbReference type="Pfam" id="PF12728"/>
    </source>
</evidence>
<name>D6ZAR6_SEGRD</name>
<dbReference type="SUPFAM" id="SSF46955">
    <property type="entry name" value="Putative DNA-binding domain"/>
    <property type="match status" value="1"/>
</dbReference>
<dbReference type="Pfam" id="PF12728">
    <property type="entry name" value="HTH_17"/>
    <property type="match status" value="1"/>
</dbReference>
<evidence type="ECO:0000313" key="3">
    <source>
        <dbReference type="EMBL" id="ADG98802.1"/>
    </source>
</evidence>
<dbReference type="KEGG" id="srt:Srot_2354"/>
<evidence type="ECO:0000256" key="1">
    <source>
        <dbReference type="SAM" id="MobiDB-lite"/>
    </source>
</evidence>
<proteinExistence type="predicted"/>
<accession>D6ZAR6</accession>
<organism evidence="3 4">
    <name type="scientific">Segniliparus rotundus (strain ATCC BAA-972 / CDC 1076 / CIP 108378 / DSM 44985 / JCM 13578)</name>
    <dbReference type="NCBI Taxonomy" id="640132"/>
    <lineage>
        <taxon>Bacteria</taxon>
        <taxon>Bacillati</taxon>
        <taxon>Actinomycetota</taxon>
        <taxon>Actinomycetes</taxon>
        <taxon>Mycobacteriales</taxon>
        <taxon>Segniliparaceae</taxon>
        <taxon>Segniliparus</taxon>
    </lineage>
</organism>
<gene>
    <name evidence="3" type="ordered locus">Srot_2354</name>
</gene>
<dbReference type="RefSeq" id="WP_013139252.1">
    <property type="nucleotide sequence ID" value="NC_014168.1"/>
</dbReference>
<evidence type="ECO:0000313" key="4">
    <source>
        <dbReference type="Proteomes" id="UP000002247"/>
    </source>
</evidence>
<keyword evidence="4" id="KW-1185">Reference proteome</keyword>
<protein>
    <submittedName>
        <fullName evidence="3">Regulatory protein MerR</fullName>
    </submittedName>
</protein>
<dbReference type="InterPro" id="IPR041657">
    <property type="entry name" value="HTH_17"/>
</dbReference>
<feature type="region of interest" description="Disordered" evidence="1">
    <location>
        <begin position="73"/>
        <end position="102"/>
    </location>
</feature>
<dbReference type="OrthoDB" id="4578776at2"/>